<protein>
    <recommendedName>
        <fullName evidence="4">Movement protein TGB2</fullName>
    </recommendedName>
    <alternativeName>
        <fullName evidence="12">Triple gene block 2 protein</fullName>
    </alternativeName>
</protein>
<keyword evidence="7" id="KW-1043">Host membrane</keyword>
<evidence type="ECO:0000313" key="14">
    <source>
        <dbReference type="EMBL" id="QVD99722.1"/>
    </source>
</evidence>
<keyword evidence="6 13" id="KW-0812">Transmembrane</keyword>
<comment type="subcellular location">
    <subcellularLocation>
        <location evidence="2">Host endoplasmic reticulum membrane</location>
    </subcellularLocation>
</comment>
<evidence type="ECO:0000256" key="10">
    <source>
        <dbReference type="ARBA" id="ARBA00023136"/>
    </source>
</evidence>
<evidence type="ECO:0000256" key="4">
    <source>
        <dbReference type="ARBA" id="ARBA00013304"/>
    </source>
</evidence>
<keyword evidence="11" id="KW-1038">Host endoplasmic reticulum</keyword>
<reference evidence="14" key="1">
    <citation type="journal article" name="Pathogens">
        <title>Identification of Divergent Isolates of Banana Mild Mosaic Virus and Development of a New Diagnostic Primer to Improve Detection.</title>
        <authorList>
            <person name="Hanafi M."/>
            <person name="Tahzima R."/>
            <person name="Ben Kaab S."/>
            <person name="Tamisier L."/>
            <person name="Roux N."/>
            <person name="Massart S."/>
        </authorList>
    </citation>
    <scope>NUCLEOTIDE SEQUENCE</scope>
    <source>
        <strain evidence="14">MH1</strain>
    </source>
</reference>
<evidence type="ECO:0000256" key="12">
    <source>
        <dbReference type="ARBA" id="ARBA00032240"/>
    </source>
</evidence>
<dbReference type="Pfam" id="PF01307">
    <property type="entry name" value="Plant_vir_prot"/>
    <property type="match status" value="1"/>
</dbReference>
<evidence type="ECO:0000256" key="3">
    <source>
        <dbReference type="ARBA" id="ARBA00010321"/>
    </source>
</evidence>
<evidence type="ECO:0000256" key="2">
    <source>
        <dbReference type="ARBA" id="ARBA00004625"/>
    </source>
</evidence>
<evidence type="ECO:0000256" key="7">
    <source>
        <dbReference type="ARBA" id="ARBA00022870"/>
    </source>
</evidence>
<keyword evidence="10 13" id="KW-0472">Membrane</keyword>
<dbReference type="GO" id="GO:0046740">
    <property type="term" value="P:transport of virus in host, cell to cell"/>
    <property type="evidence" value="ECO:0007669"/>
    <property type="project" value="UniProtKB-KW"/>
</dbReference>
<keyword evidence="5" id="KW-0813">Transport</keyword>
<evidence type="ECO:0000256" key="11">
    <source>
        <dbReference type="ARBA" id="ARBA00023184"/>
    </source>
</evidence>
<evidence type="ECO:0000256" key="8">
    <source>
        <dbReference type="ARBA" id="ARBA00022989"/>
    </source>
</evidence>
<proteinExistence type="inferred from homology"/>
<feature type="transmembrane region" description="Helical" evidence="13">
    <location>
        <begin position="69"/>
        <end position="87"/>
    </location>
</feature>
<evidence type="ECO:0000256" key="5">
    <source>
        <dbReference type="ARBA" id="ARBA00022448"/>
    </source>
</evidence>
<accession>A0A8E5KGV6</accession>
<dbReference type="GO" id="GO:0044167">
    <property type="term" value="C:host cell endoplasmic reticulum membrane"/>
    <property type="evidence" value="ECO:0007669"/>
    <property type="project" value="UniProtKB-SubCell"/>
</dbReference>
<feature type="transmembrane region" description="Helical" evidence="13">
    <location>
        <begin position="12"/>
        <end position="29"/>
    </location>
</feature>
<organism evidence="14">
    <name type="scientific">Banana mild mosaic virus</name>
    <dbReference type="NCBI Taxonomy" id="148879"/>
    <lineage>
        <taxon>Viruses</taxon>
        <taxon>Riboviria</taxon>
        <taxon>Orthornavirae</taxon>
        <taxon>Kitrinoviricota</taxon>
        <taxon>Alsuviricetes</taxon>
        <taxon>Tymovirales</taxon>
        <taxon>Betaflexiviridae</taxon>
        <taxon>Quinvirinae</taxon>
        <taxon>Banmivirus</taxon>
        <taxon>Banmivirus musae</taxon>
    </lineage>
</organism>
<evidence type="ECO:0000256" key="9">
    <source>
        <dbReference type="ARBA" id="ARBA00023031"/>
    </source>
</evidence>
<dbReference type="EMBL" id="MT872724">
    <property type="protein sequence ID" value="QVD99722.1"/>
    <property type="molecule type" value="Genomic_RNA"/>
</dbReference>
<keyword evidence="8 13" id="KW-1133">Transmembrane helix</keyword>
<comment type="similarity">
    <text evidence="3">Belongs to the Tymovirales TGBp2 protein family.</text>
</comment>
<keyword evidence="9" id="KW-0916">Viral movement protein</keyword>
<evidence type="ECO:0000256" key="13">
    <source>
        <dbReference type="SAM" id="Phobius"/>
    </source>
</evidence>
<comment type="function">
    <text evidence="1">Plays a role in viral cell-to-cell propagation, by facilitating genome transport to neighboring plant cells through plasmosdesmata,.</text>
</comment>
<evidence type="ECO:0000256" key="1">
    <source>
        <dbReference type="ARBA" id="ARBA00002252"/>
    </source>
</evidence>
<dbReference type="InterPro" id="IPR001896">
    <property type="entry name" value="Plant_vir_prot"/>
</dbReference>
<sequence length="112" mass="12400">MALSRPPDYTKVLFVGSLAVGTAIVIHFLRKNELPHVGDNLHHLPYGGSYCDGTKSINYRGNQSKSQPFVFNPLLLIFTLSALIYALSKHDSLSVNVHSCGACRNVHIRHSR</sequence>
<name>A0A8E5KGV6_9VIRU</name>
<evidence type="ECO:0000256" key="6">
    <source>
        <dbReference type="ARBA" id="ARBA00022692"/>
    </source>
</evidence>